<evidence type="ECO:0000313" key="3">
    <source>
        <dbReference type="Proteomes" id="UP000005384"/>
    </source>
</evidence>
<evidence type="ECO:0008006" key="4">
    <source>
        <dbReference type="Google" id="ProtNLM"/>
    </source>
</evidence>
<dbReference type="EMBL" id="ADLN01000027">
    <property type="protein sequence ID" value="EHI60315.1"/>
    <property type="molecule type" value="Genomic_DNA"/>
</dbReference>
<dbReference type="InterPro" id="IPR016181">
    <property type="entry name" value="Acyl_CoA_acyltransferase"/>
</dbReference>
<evidence type="ECO:0000313" key="2">
    <source>
        <dbReference type="EMBL" id="EHI60315.1"/>
    </source>
</evidence>
<gene>
    <name evidence="2" type="ORF">HMPREF9473_01704</name>
</gene>
<comment type="caution">
    <text evidence="2">The sequence shown here is derived from an EMBL/GenBank/DDBJ whole genome shotgun (WGS) entry which is preliminary data.</text>
</comment>
<dbReference type="HOGENOM" id="CLU_013985_13_0_9"/>
<sequence length="185" mass="20614">MRIRKTEMSELEILLKLYENARKFMAEHGNEAQWGSTYPERELVEADIRSGCSYVCVDDEDSEGSEDSENSDVSENSAGGENGGRIAATFFFSTAPDPCYQSIEGGQWLNDAPYGVVHRITSDGKTRGTASFCLTWALAQCGNLKIDTHRDNHVMQNMLAKNGFTYCGIVHMEDGTERMAYQKSI</sequence>
<proteinExistence type="predicted"/>
<keyword evidence="3" id="KW-1185">Reference proteome</keyword>
<feature type="compositionally biased region" description="Acidic residues" evidence="1">
    <location>
        <begin position="58"/>
        <end position="72"/>
    </location>
</feature>
<dbReference type="PATRIC" id="fig|742737.3.peg.1729"/>
<evidence type="ECO:0000256" key="1">
    <source>
        <dbReference type="SAM" id="MobiDB-lite"/>
    </source>
</evidence>
<dbReference type="SUPFAM" id="SSF55729">
    <property type="entry name" value="Acyl-CoA N-acyltransferases (Nat)"/>
    <property type="match status" value="1"/>
</dbReference>
<name>G5IDX7_9FIRM</name>
<dbReference type="Proteomes" id="UP000005384">
    <property type="component" value="Unassembled WGS sequence"/>
</dbReference>
<dbReference type="RefSeq" id="WP_006779687.1">
    <property type="nucleotide sequence ID" value="NZ_CP040506.1"/>
</dbReference>
<reference evidence="2 3" key="1">
    <citation type="submission" date="2011-08" db="EMBL/GenBank/DDBJ databases">
        <title>The Genome Sequence of Clostridium hathewayi WAL-18680.</title>
        <authorList>
            <consortium name="The Broad Institute Genome Sequencing Platform"/>
            <person name="Earl A."/>
            <person name="Ward D."/>
            <person name="Feldgarden M."/>
            <person name="Gevers D."/>
            <person name="Finegold S.M."/>
            <person name="Summanen P.H."/>
            <person name="Molitoris D.R."/>
            <person name="Song M."/>
            <person name="Daigneault M."/>
            <person name="Allen-Vercoe E."/>
            <person name="Young S.K."/>
            <person name="Zeng Q."/>
            <person name="Gargeya S."/>
            <person name="Fitzgerald M."/>
            <person name="Haas B."/>
            <person name="Abouelleil A."/>
            <person name="Alvarado L."/>
            <person name="Arachchi H.M."/>
            <person name="Berlin A."/>
            <person name="Brown A."/>
            <person name="Chapman S.B."/>
            <person name="Chen Z."/>
            <person name="Dunbar C."/>
            <person name="Freedman E."/>
            <person name="Gearin G."/>
            <person name="Gellesch M."/>
            <person name="Goldberg J."/>
            <person name="Griggs A."/>
            <person name="Gujja S."/>
            <person name="Heiman D."/>
            <person name="Howarth C."/>
            <person name="Larson L."/>
            <person name="Lui A."/>
            <person name="MacDonald P.J.P."/>
            <person name="Montmayeur A."/>
            <person name="Murphy C."/>
            <person name="Neiman D."/>
            <person name="Pearson M."/>
            <person name="Priest M."/>
            <person name="Roberts A."/>
            <person name="Saif S."/>
            <person name="Shea T."/>
            <person name="Shenoy N."/>
            <person name="Sisk P."/>
            <person name="Stolte C."/>
            <person name="Sykes S."/>
            <person name="Wortman J."/>
            <person name="Nusbaum C."/>
            <person name="Birren B."/>
        </authorList>
    </citation>
    <scope>NUCLEOTIDE SEQUENCE [LARGE SCALE GENOMIC DNA]</scope>
    <source>
        <strain evidence="2 3">WAL-18680</strain>
    </source>
</reference>
<dbReference type="OrthoDB" id="9796381at2"/>
<protein>
    <recommendedName>
        <fullName evidence="4">N-acetyltransferase domain-containing protein</fullName>
    </recommendedName>
</protein>
<accession>G5IDX7</accession>
<dbReference type="Gene3D" id="3.40.630.30">
    <property type="match status" value="1"/>
</dbReference>
<organism evidence="2 3">
    <name type="scientific">Hungatella hathewayi WAL-18680</name>
    <dbReference type="NCBI Taxonomy" id="742737"/>
    <lineage>
        <taxon>Bacteria</taxon>
        <taxon>Bacillati</taxon>
        <taxon>Bacillota</taxon>
        <taxon>Clostridia</taxon>
        <taxon>Lachnospirales</taxon>
        <taxon>Lachnospiraceae</taxon>
        <taxon>Hungatella</taxon>
    </lineage>
</organism>
<dbReference type="AlphaFoldDB" id="G5IDX7"/>
<feature type="region of interest" description="Disordered" evidence="1">
    <location>
        <begin position="58"/>
        <end position="81"/>
    </location>
</feature>